<dbReference type="PRINTS" id="PR00303">
    <property type="entry name" value="SECYTRNLCASE"/>
</dbReference>
<dbReference type="AlphaFoldDB" id="A0A382RZN0"/>
<feature type="transmembrane region" description="Helical" evidence="1">
    <location>
        <begin position="20"/>
        <end position="38"/>
    </location>
</feature>
<keyword evidence="1" id="KW-0812">Transmembrane</keyword>
<dbReference type="SUPFAM" id="SSF103491">
    <property type="entry name" value="Preprotein translocase SecY subunit"/>
    <property type="match status" value="1"/>
</dbReference>
<evidence type="ECO:0000313" key="2">
    <source>
        <dbReference type="EMBL" id="SVD03164.1"/>
    </source>
</evidence>
<evidence type="ECO:0008006" key="3">
    <source>
        <dbReference type="Google" id="ProtNLM"/>
    </source>
</evidence>
<reference evidence="2" key="1">
    <citation type="submission" date="2018-05" db="EMBL/GenBank/DDBJ databases">
        <authorList>
            <person name="Lanie J.A."/>
            <person name="Ng W.-L."/>
            <person name="Kazmierczak K.M."/>
            <person name="Andrzejewski T.M."/>
            <person name="Davidsen T.M."/>
            <person name="Wayne K.J."/>
            <person name="Tettelin H."/>
            <person name="Glass J.I."/>
            <person name="Rusch D."/>
            <person name="Podicherti R."/>
            <person name="Tsui H.-C.T."/>
            <person name="Winkler M.E."/>
        </authorList>
    </citation>
    <scope>NUCLEOTIDE SEQUENCE</scope>
</reference>
<protein>
    <recommendedName>
        <fullName evidence="3">Preprotein translocase subunit SecY</fullName>
    </recommendedName>
</protein>
<accession>A0A382RZN0</accession>
<dbReference type="PANTHER" id="PTHR10906">
    <property type="entry name" value="SECY/SEC61-ALPHA FAMILY MEMBER"/>
    <property type="match status" value="1"/>
</dbReference>
<gene>
    <name evidence="2" type="ORF">METZ01_LOCUS356018</name>
</gene>
<sequence>MQILGSFRNIFKIAELRKRILFTFGVLIVYRLGAHIPLPGINPIAIEAFKEQFGGEQIFNIMQIFSGFALGNLALFSLGIMPYITASIIMQLLTKVSPKVEA</sequence>
<name>A0A382RZN0_9ZZZZ</name>
<dbReference type="Gene3D" id="1.10.3370.10">
    <property type="entry name" value="SecY subunit domain"/>
    <property type="match status" value="1"/>
</dbReference>
<dbReference type="GO" id="GO:0015031">
    <property type="term" value="P:protein transport"/>
    <property type="evidence" value="ECO:0007669"/>
    <property type="project" value="InterPro"/>
</dbReference>
<proteinExistence type="predicted"/>
<dbReference type="InterPro" id="IPR023201">
    <property type="entry name" value="SecY_dom_sf"/>
</dbReference>
<feature type="transmembrane region" description="Helical" evidence="1">
    <location>
        <begin position="58"/>
        <end position="84"/>
    </location>
</feature>
<keyword evidence="1" id="KW-1133">Transmembrane helix</keyword>
<dbReference type="GO" id="GO:0016020">
    <property type="term" value="C:membrane"/>
    <property type="evidence" value="ECO:0007669"/>
    <property type="project" value="InterPro"/>
</dbReference>
<dbReference type="Pfam" id="PF00344">
    <property type="entry name" value="SecY"/>
    <property type="match status" value="1"/>
</dbReference>
<dbReference type="EMBL" id="UINC01125380">
    <property type="protein sequence ID" value="SVD03164.1"/>
    <property type="molecule type" value="Genomic_DNA"/>
</dbReference>
<dbReference type="InterPro" id="IPR002208">
    <property type="entry name" value="SecY/SEC61-alpha"/>
</dbReference>
<keyword evidence="1" id="KW-0472">Membrane</keyword>
<feature type="non-terminal residue" evidence="2">
    <location>
        <position position="102"/>
    </location>
</feature>
<organism evidence="2">
    <name type="scientific">marine metagenome</name>
    <dbReference type="NCBI Taxonomy" id="408172"/>
    <lineage>
        <taxon>unclassified sequences</taxon>
        <taxon>metagenomes</taxon>
        <taxon>ecological metagenomes</taxon>
    </lineage>
</organism>
<evidence type="ECO:0000256" key="1">
    <source>
        <dbReference type="SAM" id="Phobius"/>
    </source>
</evidence>